<evidence type="ECO:0000313" key="2">
    <source>
        <dbReference type="Proteomes" id="UP000230729"/>
    </source>
</evidence>
<accession>A0A2G9ZLV5</accession>
<dbReference type="Proteomes" id="UP000230729">
    <property type="component" value="Unassembled WGS sequence"/>
</dbReference>
<name>A0A2G9ZLV5_9BACT</name>
<dbReference type="AlphaFoldDB" id="A0A2G9ZLV5"/>
<gene>
    <name evidence="1" type="ORF">COX22_00905</name>
</gene>
<dbReference type="EMBL" id="PCSD01000020">
    <property type="protein sequence ID" value="PIP34071.1"/>
    <property type="molecule type" value="Genomic_DNA"/>
</dbReference>
<comment type="caution">
    <text evidence="1">The sequence shown here is derived from an EMBL/GenBank/DDBJ whole genome shotgun (WGS) entry which is preliminary data.</text>
</comment>
<proteinExistence type="predicted"/>
<evidence type="ECO:0000313" key="1">
    <source>
        <dbReference type="EMBL" id="PIP34071.1"/>
    </source>
</evidence>
<protein>
    <submittedName>
        <fullName evidence="1">Uncharacterized protein</fullName>
    </submittedName>
</protein>
<organism evidence="1 2">
    <name type="scientific">Candidatus Falkowbacteria bacterium CG23_combo_of_CG06-09_8_20_14_all_49_15</name>
    <dbReference type="NCBI Taxonomy" id="1974572"/>
    <lineage>
        <taxon>Bacteria</taxon>
        <taxon>Candidatus Falkowiibacteriota</taxon>
    </lineage>
</organism>
<sequence length="94" mass="10893">MGKKIKVMVFEFCFLLWLGQLCQKTEANEPVLGQEKSGQLQTILPSVDKSATRFYPLRQYGLFLGPARLYERYDWDANKPVNPIQNVITKKPEE</sequence>
<reference evidence="1 2" key="1">
    <citation type="submission" date="2017-09" db="EMBL/GenBank/DDBJ databases">
        <title>Depth-based differentiation of microbial function through sediment-hosted aquifers and enrichment of novel symbionts in the deep terrestrial subsurface.</title>
        <authorList>
            <person name="Probst A.J."/>
            <person name="Ladd B."/>
            <person name="Jarett J.K."/>
            <person name="Geller-Mcgrath D.E."/>
            <person name="Sieber C.M."/>
            <person name="Emerson J.B."/>
            <person name="Anantharaman K."/>
            <person name="Thomas B.C."/>
            <person name="Malmstrom R."/>
            <person name="Stieglmeier M."/>
            <person name="Klingl A."/>
            <person name="Woyke T."/>
            <person name="Ryan C.M."/>
            <person name="Banfield J.F."/>
        </authorList>
    </citation>
    <scope>NUCLEOTIDE SEQUENCE [LARGE SCALE GENOMIC DNA]</scope>
    <source>
        <strain evidence="1">CG23_combo_of_CG06-09_8_20_14_all_49_15</strain>
    </source>
</reference>